<dbReference type="PROSITE" id="PS00107">
    <property type="entry name" value="PROTEIN_KINASE_ATP"/>
    <property type="match status" value="1"/>
</dbReference>
<keyword evidence="5" id="KW-1185">Reference proteome</keyword>
<dbReference type="EMBL" id="NEDP02076749">
    <property type="protein sequence ID" value="OWF34814.1"/>
    <property type="molecule type" value="Genomic_DNA"/>
</dbReference>
<dbReference type="OrthoDB" id="5800476at2759"/>
<dbReference type="Gene3D" id="1.10.510.10">
    <property type="entry name" value="Transferase(Phosphotransferase) domain 1"/>
    <property type="match status" value="1"/>
</dbReference>
<accession>A0A210PEA4</accession>
<proteinExistence type="predicted"/>
<dbReference type="InterPro" id="IPR050235">
    <property type="entry name" value="CK1_Ser-Thr_kinase"/>
</dbReference>
<feature type="binding site" evidence="1">
    <location>
        <position position="120"/>
    </location>
    <ligand>
        <name>ATP</name>
        <dbReference type="ChEBI" id="CHEBI:30616"/>
    </ligand>
</feature>
<dbReference type="Proteomes" id="UP000242188">
    <property type="component" value="Unassembled WGS sequence"/>
</dbReference>
<sequence length="319" mass="36762">MRHKFKSDNIRKHDTQDGGDSSEHPKTYKEIYLKHISSKSLAENNYTDGKVIETLPANQTSRLFGINAGKLVKVIRTNGSVVVEQRIANKYRLIRKLGEGYYGKVYLATDINSGKSVAIKVEDTKKVAPFLHDEERVYRILEGEEGFPTVRWSGKDGIYNIMAIDNLGPSLEQYRRQGNVHIPYRENAQIIGTANFASDNKLRNIPQSRRDDMESIGFMLMYFLRGPLPWQDVRNSNKNKKAAKILSIRKSVTIDDLCKGYPQEFAIYLKTCQSLRFDEEPDYYHLRLLFSNLLQRQNLSSDYMFDWQVANGRCATTRT</sequence>
<dbReference type="SMART" id="SM00220">
    <property type="entry name" value="S_TKc"/>
    <property type="match status" value="1"/>
</dbReference>
<reference evidence="4 5" key="1">
    <citation type="journal article" date="2017" name="Nat. Ecol. Evol.">
        <title>Scallop genome provides insights into evolution of bilaterian karyotype and development.</title>
        <authorList>
            <person name="Wang S."/>
            <person name="Zhang J."/>
            <person name="Jiao W."/>
            <person name="Li J."/>
            <person name="Xun X."/>
            <person name="Sun Y."/>
            <person name="Guo X."/>
            <person name="Huan P."/>
            <person name="Dong B."/>
            <person name="Zhang L."/>
            <person name="Hu X."/>
            <person name="Sun X."/>
            <person name="Wang J."/>
            <person name="Zhao C."/>
            <person name="Wang Y."/>
            <person name="Wang D."/>
            <person name="Huang X."/>
            <person name="Wang R."/>
            <person name="Lv J."/>
            <person name="Li Y."/>
            <person name="Zhang Z."/>
            <person name="Liu B."/>
            <person name="Lu W."/>
            <person name="Hui Y."/>
            <person name="Liang J."/>
            <person name="Zhou Z."/>
            <person name="Hou R."/>
            <person name="Li X."/>
            <person name="Liu Y."/>
            <person name="Li H."/>
            <person name="Ning X."/>
            <person name="Lin Y."/>
            <person name="Zhao L."/>
            <person name="Xing Q."/>
            <person name="Dou J."/>
            <person name="Li Y."/>
            <person name="Mao J."/>
            <person name="Guo H."/>
            <person name="Dou H."/>
            <person name="Li T."/>
            <person name="Mu C."/>
            <person name="Jiang W."/>
            <person name="Fu Q."/>
            <person name="Fu X."/>
            <person name="Miao Y."/>
            <person name="Liu J."/>
            <person name="Yu Q."/>
            <person name="Li R."/>
            <person name="Liao H."/>
            <person name="Li X."/>
            <person name="Kong Y."/>
            <person name="Jiang Z."/>
            <person name="Chourrout D."/>
            <person name="Li R."/>
            <person name="Bao Z."/>
        </authorList>
    </citation>
    <scope>NUCLEOTIDE SEQUENCE [LARGE SCALE GENOMIC DNA]</scope>
    <source>
        <strain evidence="4 5">PY_sf001</strain>
    </source>
</reference>
<dbReference type="PROSITE" id="PS50011">
    <property type="entry name" value="PROTEIN_KINASE_DOM"/>
    <property type="match status" value="1"/>
</dbReference>
<evidence type="ECO:0000256" key="2">
    <source>
        <dbReference type="SAM" id="MobiDB-lite"/>
    </source>
</evidence>
<feature type="domain" description="Protein kinase" evidence="3">
    <location>
        <begin position="91"/>
        <end position="319"/>
    </location>
</feature>
<comment type="caution">
    <text evidence="4">The sequence shown here is derived from an EMBL/GenBank/DDBJ whole genome shotgun (WGS) entry which is preliminary data.</text>
</comment>
<evidence type="ECO:0000313" key="4">
    <source>
        <dbReference type="EMBL" id="OWF34814.1"/>
    </source>
</evidence>
<name>A0A210PEA4_MIZYE</name>
<dbReference type="SUPFAM" id="SSF56112">
    <property type="entry name" value="Protein kinase-like (PK-like)"/>
    <property type="match status" value="1"/>
</dbReference>
<protein>
    <submittedName>
        <fullName evidence="4">Casein kinase I-like HRR25</fullName>
    </submittedName>
</protein>
<dbReference type="InterPro" id="IPR017441">
    <property type="entry name" value="Protein_kinase_ATP_BS"/>
</dbReference>
<dbReference type="InterPro" id="IPR011009">
    <property type="entry name" value="Kinase-like_dom_sf"/>
</dbReference>
<dbReference type="GO" id="GO:0005524">
    <property type="term" value="F:ATP binding"/>
    <property type="evidence" value="ECO:0007669"/>
    <property type="project" value="UniProtKB-UniRule"/>
</dbReference>
<keyword evidence="4" id="KW-0418">Kinase</keyword>
<dbReference type="AlphaFoldDB" id="A0A210PEA4"/>
<keyword evidence="4" id="KW-0808">Transferase</keyword>
<organism evidence="4 5">
    <name type="scientific">Mizuhopecten yessoensis</name>
    <name type="common">Japanese scallop</name>
    <name type="synonym">Patinopecten yessoensis</name>
    <dbReference type="NCBI Taxonomy" id="6573"/>
    <lineage>
        <taxon>Eukaryota</taxon>
        <taxon>Metazoa</taxon>
        <taxon>Spiralia</taxon>
        <taxon>Lophotrochozoa</taxon>
        <taxon>Mollusca</taxon>
        <taxon>Bivalvia</taxon>
        <taxon>Autobranchia</taxon>
        <taxon>Pteriomorphia</taxon>
        <taxon>Pectinida</taxon>
        <taxon>Pectinoidea</taxon>
        <taxon>Pectinidae</taxon>
        <taxon>Mizuhopecten</taxon>
    </lineage>
</organism>
<dbReference type="InterPro" id="IPR000719">
    <property type="entry name" value="Prot_kinase_dom"/>
</dbReference>
<dbReference type="STRING" id="6573.A0A210PEA4"/>
<feature type="region of interest" description="Disordered" evidence="2">
    <location>
        <begin position="1"/>
        <end position="25"/>
    </location>
</feature>
<evidence type="ECO:0000256" key="1">
    <source>
        <dbReference type="PROSITE-ProRule" id="PRU10141"/>
    </source>
</evidence>
<dbReference type="Gene3D" id="3.30.200.20">
    <property type="entry name" value="Phosphorylase Kinase, domain 1"/>
    <property type="match status" value="1"/>
</dbReference>
<keyword evidence="1" id="KW-0067">ATP-binding</keyword>
<evidence type="ECO:0000313" key="5">
    <source>
        <dbReference type="Proteomes" id="UP000242188"/>
    </source>
</evidence>
<evidence type="ECO:0000259" key="3">
    <source>
        <dbReference type="PROSITE" id="PS50011"/>
    </source>
</evidence>
<gene>
    <name evidence="4" type="ORF">KP79_PYT08506</name>
</gene>
<keyword evidence="1" id="KW-0547">Nucleotide-binding</keyword>
<dbReference type="GO" id="GO:0004672">
    <property type="term" value="F:protein kinase activity"/>
    <property type="evidence" value="ECO:0007669"/>
    <property type="project" value="InterPro"/>
</dbReference>
<dbReference type="PANTHER" id="PTHR11909">
    <property type="entry name" value="CASEIN KINASE-RELATED"/>
    <property type="match status" value="1"/>
</dbReference>